<dbReference type="Pfam" id="PF02620">
    <property type="entry name" value="YceD"/>
    <property type="match status" value="1"/>
</dbReference>
<gene>
    <name evidence="1" type="ORF">H7F51_10890</name>
</gene>
<dbReference type="RefSeq" id="WP_185664336.1">
    <property type="nucleotide sequence ID" value="NZ_JACLAW010000007.1"/>
</dbReference>
<sequence length="172" mass="17973">MTPPEFSRPIDRRQLSPAPLSLSATREERAALAHRFALVSIGRLEAIVTLTADGDVVNAAGSLAAEWVQPCAISGEDLPQKASESLALRFVPTTGAQAPDEEVELTAADLDEIEYTGHTFDLGEAIAQSLALAIDPFAAGPEADRARKEAGILGESASGPFAALAGLKLPKE</sequence>
<evidence type="ECO:0000313" key="2">
    <source>
        <dbReference type="Proteomes" id="UP000566813"/>
    </source>
</evidence>
<proteinExistence type="predicted"/>
<reference evidence="1 2" key="1">
    <citation type="submission" date="2020-08" db="EMBL/GenBank/DDBJ databases">
        <title>The genome sequence of type strain Novosphingobium flavum NBRC 111647.</title>
        <authorList>
            <person name="Liu Y."/>
        </authorList>
    </citation>
    <scope>NUCLEOTIDE SEQUENCE [LARGE SCALE GENOMIC DNA]</scope>
    <source>
        <strain evidence="1 2">NBRC 111647</strain>
    </source>
</reference>
<organism evidence="1 2">
    <name type="scientific">Novosphingobium flavum</name>
    <dbReference type="NCBI Taxonomy" id="1778672"/>
    <lineage>
        <taxon>Bacteria</taxon>
        <taxon>Pseudomonadati</taxon>
        <taxon>Pseudomonadota</taxon>
        <taxon>Alphaproteobacteria</taxon>
        <taxon>Sphingomonadales</taxon>
        <taxon>Sphingomonadaceae</taxon>
        <taxon>Novosphingobium</taxon>
    </lineage>
</organism>
<protein>
    <submittedName>
        <fullName evidence="1">DUF177 domain-containing protein</fullName>
    </submittedName>
</protein>
<dbReference type="Proteomes" id="UP000566813">
    <property type="component" value="Unassembled WGS sequence"/>
</dbReference>
<dbReference type="EMBL" id="JACLAW010000007">
    <property type="protein sequence ID" value="MBC2666033.1"/>
    <property type="molecule type" value="Genomic_DNA"/>
</dbReference>
<accession>A0A7X1FS83</accession>
<dbReference type="AlphaFoldDB" id="A0A7X1FS83"/>
<keyword evidence="2" id="KW-1185">Reference proteome</keyword>
<comment type="caution">
    <text evidence="1">The sequence shown here is derived from an EMBL/GenBank/DDBJ whole genome shotgun (WGS) entry which is preliminary data.</text>
</comment>
<name>A0A7X1FS83_9SPHN</name>
<dbReference type="InterPro" id="IPR003772">
    <property type="entry name" value="YceD"/>
</dbReference>
<evidence type="ECO:0000313" key="1">
    <source>
        <dbReference type="EMBL" id="MBC2666033.1"/>
    </source>
</evidence>